<evidence type="ECO:0000256" key="2">
    <source>
        <dbReference type="SAM" id="SignalP"/>
    </source>
</evidence>
<dbReference type="Proteomes" id="UP000000845">
    <property type="component" value="Chromosome"/>
</dbReference>
<dbReference type="STRING" id="526218.Sterm_1623"/>
<dbReference type="SMART" id="SM00028">
    <property type="entry name" value="TPR"/>
    <property type="match status" value="4"/>
</dbReference>
<feature type="repeat" description="TPR" evidence="1">
    <location>
        <begin position="279"/>
        <end position="312"/>
    </location>
</feature>
<keyword evidence="1" id="KW-0802">TPR repeat</keyword>
<dbReference type="InterPro" id="IPR019734">
    <property type="entry name" value="TPR_rpt"/>
</dbReference>
<dbReference type="Gene3D" id="1.25.40.10">
    <property type="entry name" value="Tetratricopeptide repeat domain"/>
    <property type="match status" value="3"/>
</dbReference>
<feature type="chain" id="PRO_5003019835" evidence="2">
    <location>
        <begin position="20"/>
        <end position="463"/>
    </location>
</feature>
<dbReference type="HOGENOM" id="CLU_592884_0_0_0"/>
<dbReference type="InterPro" id="IPR011990">
    <property type="entry name" value="TPR-like_helical_dom_sf"/>
</dbReference>
<feature type="signal peptide" evidence="2">
    <location>
        <begin position="1"/>
        <end position="19"/>
    </location>
</feature>
<organism evidence="3 4">
    <name type="scientific">Sebaldella termitidis (strain ATCC 33386 / NCTC 11300)</name>
    <dbReference type="NCBI Taxonomy" id="526218"/>
    <lineage>
        <taxon>Bacteria</taxon>
        <taxon>Fusobacteriati</taxon>
        <taxon>Fusobacteriota</taxon>
        <taxon>Fusobacteriia</taxon>
        <taxon>Fusobacteriales</taxon>
        <taxon>Leptotrichiaceae</taxon>
        <taxon>Sebaldella</taxon>
    </lineage>
</organism>
<reference evidence="4" key="1">
    <citation type="submission" date="2009-09" db="EMBL/GenBank/DDBJ databases">
        <title>The complete chromosome of Sebaldella termitidis ATCC 33386.</title>
        <authorList>
            <consortium name="US DOE Joint Genome Institute (JGI-PGF)"/>
            <person name="Lucas S."/>
            <person name="Copeland A."/>
            <person name="Lapidus A."/>
            <person name="Glavina del Rio T."/>
            <person name="Dalin E."/>
            <person name="Tice H."/>
            <person name="Bruce D."/>
            <person name="Goodwin L."/>
            <person name="Pitluck S."/>
            <person name="Kyrpides N."/>
            <person name="Mavromatis K."/>
            <person name="Ivanova N."/>
            <person name="Mikhailova N."/>
            <person name="Sims D."/>
            <person name="Meincke L."/>
            <person name="Brettin T."/>
            <person name="Detter J.C."/>
            <person name="Han C."/>
            <person name="Larimer F."/>
            <person name="Land M."/>
            <person name="Hauser L."/>
            <person name="Markowitz V."/>
            <person name="Cheng J.F."/>
            <person name="Hugenholtz P."/>
            <person name="Woyke T."/>
            <person name="Wu D."/>
            <person name="Eisen J.A."/>
        </authorList>
    </citation>
    <scope>NUCLEOTIDE SEQUENCE [LARGE SCALE GENOMIC DNA]</scope>
    <source>
        <strain evidence="4">ATCC 33386 / NCTC 11300</strain>
    </source>
</reference>
<keyword evidence="2" id="KW-0732">Signal</keyword>
<dbReference type="KEGG" id="str:Sterm_1623"/>
<dbReference type="PANTHER" id="PTHR43628:SF1">
    <property type="entry name" value="CHITIN SYNTHASE REGULATORY FACTOR 2-RELATED"/>
    <property type="match status" value="1"/>
</dbReference>
<name>D1AI97_SEBTE</name>
<evidence type="ECO:0000313" key="3">
    <source>
        <dbReference type="EMBL" id="ACZ08481.1"/>
    </source>
</evidence>
<dbReference type="AlphaFoldDB" id="D1AI97"/>
<dbReference type="eggNOG" id="COG0790">
    <property type="taxonomic scope" value="Bacteria"/>
</dbReference>
<proteinExistence type="predicted"/>
<dbReference type="InterPro" id="IPR052945">
    <property type="entry name" value="Mitotic_Regulator"/>
</dbReference>
<dbReference type="SMART" id="SM00671">
    <property type="entry name" value="SEL1"/>
    <property type="match status" value="4"/>
</dbReference>
<protein>
    <submittedName>
        <fullName evidence="3">TPR repeat-containing protein</fullName>
    </submittedName>
</protein>
<dbReference type="PANTHER" id="PTHR43628">
    <property type="entry name" value="ACTIVATOR OF C KINASE PROTEIN 1-RELATED"/>
    <property type="match status" value="1"/>
</dbReference>
<dbReference type="Pfam" id="PF13181">
    <property type="entry name" value="TPR_8"/>
    <property type="match status" value="2"/>
</dbReference>
<evidence type="ECO:0000313" key="4">
    <source>
        <dbReference type="Proteomes" id="UP000000845"/>
    </source>
</evidence>
<sequence>MRRSLVILFLLLLSLNSCKFSGSNSKGYKELEEGIIKIFDNKDGITDFSAAARKGNLEVYGIVTYYYGYSALDFLEKNFKKSDGKAEYYYASILMSANTNEDNAKKLFEEAVKQGEYNAYYSLGTLYENDLDYSTAMNYYEKGREKGDMFSLYAYEYLKANKNSINKIETLGKKFKNGTITSDEKKEMGKLVLEKFSNYDKAYEILKEFVAEKYPPALYAKAKILQNEDKAGEAFAIFNELYSVNKYYLGTFEMAFYEVNNQNFEKALLYLEDGNYNESLIYAYKGYIYRQLKIYKKAEENYKKAVDLKDIDAIYYLGMLYRDQGDLEKAKKYFETGYKLGSIPSGYNYAYTVSDIQKEKRLQKETGNTKNIDIEALGRNDVSKKVYENLAKQGDYASMINLSTYFKENSEEMRRLNLIAASRGYPVAFSNLGVYYMRHKNKAKANYWFGLAKEAEGLTTVEN</sequence>
<accession>D1AI97</accession>
<dbReference type="PROSITE" id="PS50005">
    <property type="entry name" value="TPR"/>
    <property type="match status" value="1"/>
</dbReference>
<dbReference type="EMBL" id="CP001739">
    <property type="protein sequence ID" value="ACZ08481.1"/>
    <property type="molecule type" value="Genomic_DNA"/>
</dbReference>
<keyword evidence="4" id="KW-1185">Reference proteome</keyword>
<gene>
    <name evidence="3" type="ordered locus">Sterm_1623</name>
</gene>
<evidence type="ECO:0000256" key="1">
    <source>
        <dbReference type="PROSITE-ProRule" id="PRU00339"/>
    </source>
</evidence>
<dbReference type="SUPFAM" id="SSF81901">
    <property type="entry name" value="HCP-like"/>
    <property type="match status" value="3"/>
</dbReference>
<dbReference type="RefSeq" id="WP_012861077.1">
    <property type="nucleotide sequence ID" value="NC_013517.1"/>
</dbReference>
<reference evidence="3 4" key="2">
    <citation type="journal article" date="2010" name="Stand. Genomic Sci.">
        <title>Complete genome sequence of Sebaldella termitidis type strain (NCTC 11300).</title>
        <authorList>
            <person name="Harmon-Smith M."/>
            <person name="Celia L."/>
            <person name="Chertkov O."/>
            <person name="Lapidus A."/>
            <person name="Copeland A."/>
            <person name="Glavina Del Rio T."/>
            <person name="Nolan M."/>
            <person name="Lucas S."/>
            <person name="Tice H."/>
            <person name="Cheng J.F."/>
            <person name="Han C."/>
            <person name="Detter J.C."/>
            <person name="Bruce D."/>
            <person name="Goodwin L."/>
            <person name="Pitluck S."/>
            <person name="Pati A."/>
            <person name="Liolios K."/>
            <person name="Ivanova N."/>
            <person name="Mavromatis K."/>
            <person name="Mikhailova N."/>
            <person name="Chen A."/>
            <person name="Palaniappan K."/>
            <person name="Land M."/>
            <person name="Hauser L."/>
            <person name="Chang Y.J."/>
            <person name="Jeffries C.D."/>
            <person name="Brettin T."/>
            <person name="Goker M."/>
            <person name="Beck B."/>
            <person name="Bristow J."/>
            <person name="Eisen J.A."/>
            <person name="Markowitz V."/>
            <person name="Hugenholtz P."/>
            <person name="Kyrpides N.C."/>
            <person name="Klenk H.P."/>
            <person name="Chen F."/>
        </authorList>
    </citation>
    <scope>NUCLEOTIDE SEQUENCE [LARGE SCALE GENOMIC DNA]</scope>
    <source>
        <strain evidence="4">ATCC 33386 / NCTC 11300</strain>
    </source>
</reference>
<dbReference type="InterPro" id="IPR006597">
    <property type="entry name" value="Sel1-like"/>
</dbReference>